<dbReference type="GO" id="GO:0005886">
    <property type="term" value="C:plasma membrane"/>
    <property type="evidence" value="ECO:0007669"/>
    <property type="project" value="UniProtKB-ARBA"/>
</dbReference>
<dbReference type="AlphaFoldDB" id="A0A117MR60"/>
<organism evidence="7 8">
    <name type="scientific">Chlorobium limicola</name>
    <dbReference type="NCBI Taxonomy" id="1092"/>
    <lineage>
        <taxon>Bacteria</taxon>
        <taxon>Pseudomonadati</taxon>
        <taxon>Chlorobiota</taxon>
        <taxon>Chlorobiia</taxon>
        <taxon>Chlorobiales</taxon>
        <taxon>Chlorobiaceae</taxon>
        <taxon>Chlorobium/Pelodictyon group</taxon>
        <taxon>Chlorobium</taxon>
    </lineage>
</organism>
<dbReference type="PROSITE" id="PS00211">
    <property type="entry name" value="ABC_TRANSPORTER_1"/>
    <property type="match status" value="1"/>
</dbReference>
<dbReference type="InterPro" id="IPR017871">
    <property type="entry name" value="ABC_transporter-like_CS"/>
</dbReference>
<dbReference type="PROSITE" id="PS50893">
    <property type="entry name" value="ABC_TRANSPORTER_2"/>
    <property type="match status" value="1"/>
</dbReference>
<evidence type="ECO:0000256" key="5">
    <source>
        <dbReference type="ARBA" id="ARBA00022840"/>
    </source>
</evidence>
<evidence type="ECO:0000256" key="4">
    <source>
        <dbReference type="ARBA" id="ARBA00022741"/>
    </source>
</evidence>
<gene>
    <name evidence="7" type="ORF">ASB62_03150</name>
</gene>
<name>A0A117MR60_CHLLI</name>
<dbReference type="InterPro" id="IPR015854">
    <property type="entry name" value="ABC_transpr_LolD-like"/>
</dbReference>
<dbReference type="FunFam" id="3.40.50.300:FF:000056">
    <property type="entry name" value="Cell division ATP-binding protein FtsE"/>
    <property type="match status" value="1"/>
</dbReference>
<evidence type="ECO:0000256" key="3">
    <source>
        <dbReference type="ARBA" id="ARBA00020019"/>
    </source>
</evidence>
<keyword evidence="4" id="KW-0547">Nucleotide-binding</keyword>
<dbReference type="Gene3D" id="3.40.50.300">
    <property type="entry name" value="P-loop containing nucleotide triphosphate hydrolases"/>
    <property type="match status" value="1"/>
</dbReference>
<evidence type="ECO:0000256" key="1">
    <source>
        <dbReference type="ARBA" id="ARBA00002579"/>
    </source>
</evidence>
<dbReference type="EMBL" id="LMBR01000066">
    <property type="protein sequence ID" value="KUL31285.1"/>
    <property type="molecule type" value="Genomic_DNA"/>
</dbReference>
<comment type="caution">
    <text evidence="7">The sequence shown here is derived from an EMBL/GenBank/DDBJ whole genome shotgun (WGS) entry which is preliminary data.</text>
</comment>
<comment type="function">
    <text evidence="1">Part of the ABC transporter FtsEX involved in cellular division. Important for assembly or stability of the septal ring.</text>
</comment>
<evidence type="ECO:0000313" key="7">
    <source>
        <dbReference type="EMBL" id="KUL31285.1"/>
    </source>
</evidence>
<dbReference type="GO" id="GO:0005524">
    <property type="term" value="F:ATP binding"/>
    <property type="evidence" value="ECO:0007669"/>
    <property type="project" value="UniProtKB-KW"/>
</dbReference>
<dbReference type="PANTHER" id="PTHR24220">
    <property type="entry name" value="IMPORT ATP-BINDING PROTEIN"/>
    <property type="match status" value="1"/>
</dbReference>
<sequence>MISFVNVDLELNKKPIFRNLNLTVQSGELVYIVGKSGSGKTTLLKSLYMEIQPKKGEIQIAGYNSRTIRKRQIPHLRRKLGIVFQDFRLLEDRNVYDNLAFVLKVTGTKEKLIKEKIAHALQSVGLEHAAKQMPMNLSGGEQQRVAIARAIVREPLVILADEPTGNLDPDTSIEILEYLKRINQKGITTLIGTHDYELVRHSPSRTLQISDMTLAESCLIESETGYRPARATDIKTAAEAM</sequence>
<evidence type="ECO:0000259" key="6">
    <source>
        <dbReference type="PROSITE" id="PS50893"/>
    </source>
</evidence>
<dbReference type="GO" id="GO:0016887">
    <property type="term" value="F:ATP hydrolysis activity"/>
    <property type="evidence" value="ECO:0007669"/>
    <property type="project" value="InterPro"/>
</dbReference>
<dbReference type="PANTHER" id="PTHR24220:SF470">
    <property type="entry name" value="CELL DIVISION ATP-BINDING PROTEIN FTSE"/>
    <property type="match status" value="1"/>
</dbReference>
<dbReference type="GO" id="GO:0022857">
    <property type="term" value="F:transmembrane transporter activity"/>
    <property type="evidence" value="ECO:0007669"/>
    <property type="project" value="TreeGrafter"/>
</dbReference>
<protein>
    <recommendedName>
        <fullName evidence="3">Cell division ATP-binding protein FtsE</fullName>
    </recommendedName>
</protein>
<evidence type="ECO:0000256" key="2">
    <source>
        <dbReference type="ARBA" id="ARBA00005417"/>
    </source>
</evidence>
<dbReference type="InterPro" id="IPR027417">
    <property type="entry name" value="P-loop_NTPase"/>
</dbReference>
<accession>A0A117MR60</accession>
<dbReference type="Proteomes" id="UP000053937">
    <property type="component" value="Unassembled WGS sequence"/>
</dbReference>
<keyword evidence="5 7" id="KW-0067">ATP-binding</keyword>
<feature type="domain" description="ABC transporter" evidence="6">
    <location>
        <begin position="2"/>
        <end position="236"/>
    </location>
</feature>
<dbReference type="Pfam" id="PF00005">
    <property type="entry name" value="ABC_tran"/>
    <property type="match status" value="1"/>
</dbReference>
<evidence type="ECO:0000313" key="8">
    <source>
        <dbReference type="Proteomes" id="UP000053937"/>
    </source>
</evidence>
<dbReference type="SUPFAM" id="SSF52540">
    <property type="entry name" value="P-loop containing nucleoside triphosphate hydrolases"/>
    <property type="match status" value="1"/>
</dbReference>
<dbReference type="InterPro" id="IPR003439">
    <property type="entry name" value="ABC_transporter-like_ATP-bd"/>
</dbReference>
<dbReference type="SMART" id="SM00382">
    <property type="entry name" value="AAA"/>
    <property type="match status" value="1"/>
</dbReference>
<dbReference type="OrthoDB" id="9769100at2"/>
<dbReference type="InterPro" id="IPR003593">
    <property type="entry name" value="AAA+_ATPase"/>
</dbReference>
<dbReference type="GO" id="GO:0051301">
    <property type="term" value="P:cell division"/>
    <property type="evidence" value="ECO:0007669"/>
    <property type="project" value="UniProtKB-KW"/>
</dbReference>
<keyword evidence="7" id="KW-0132">Cell division</keyword>
<keyword evidence="7" id="KW-0131">Cell cycle</keyword>
<reference evidence="7 8" key="1">
    <citation type="submission" date="2015-10" db="EMBL/GenBank/DDBJ databases">
        <title>Draft Genome Sequence of Chlorobium limicola strain Frasassi Growing under Artificial Lighting in the Frasassi Cave System.</title>
        <authorList>
            <person name="Mansor M."/>
            <person name="Macalady J."/>
        </authorList>
    </citation>
    <scope>NUCLEOTIDE SEQUENCE [LARGE SCALE GENOMIC DNA]</scope>
    <source>
        <strain evidence="7 8">Frasassi</strain>
    </source>
</reference>
<comment type="similarity">
    <text evidence="2">Belongs to the ABC transporter superfamily.</text>
</comment>
<keyword evidence="8" id="KW-1185">Reference proteome</keyword>
<dbReference type="RefSeq" id="WP_059138588.1">
    <property type="nucleotide sequence ID" value="NZ_LMBR01000066.1"/>
</dbReference>
<proteinExistence type="inferred from homology"/>